<proteinExistence type="predicted"/>
<evidence type="ECO:0000313" key="1">
    <source>
        <dbReference type="EMBL" id="OAX35162.1"/>
    </source>
</evidence>
<dbReference type="InParanoid" id="A0A1B7MRB3"/>
<name>A0A1B7MRB3_9AGAM</name>
<dbReference type="AlphaFoldDB" id="A0A1B7MRB3"/>
<organism evidence="1 2">
    <name type="scientific">Rhizopogon vinicolor AM-OR11-026</name>
    <dbReference type="NCBI Taxonomy" id="1314800"/>
    <lineage>
        <taxon>Eukaryota</taxon>
        <taxon>Fungi</taxon>
        <taxon>Dikarya</taxon>
        <taxon>Basidiomycota</taxon>
        <taxon>Agaricomycotina</taxon>
        <taxon>Agaricomycetes</taxon>
        <taxon>Agaricomycetidae</taxon>
        <taxon>Boletales</taxon>
        <taxon>Suillineae</taxon>
        <taxon>Rhizopogonaceae</taxon>
        <taxon>Rhizopogon</taxon>
    </lineage>
</organism>
<protein>
    <submittedName>
        <fullName evidence="1">Uncharacterized protein</fullName>
    </submittedName>
</protein>
<keyword evidence="2" id="KW-1185">Reference proteome</keyword>
<dbReference type="Proteomes" id="UP000092154">
    <property type="component" value="Unassembled WGS sequence"/>
</dbReference>
<reference evidence="1 2" key="1">
    <citation type="submission" date="2016-06" db="EMBL/GenBank/DDBJ databases">
        <title>Comparative genomics of the ectomycorrhizal sister species Rhizopogon vinicolor and Rhizopogon vesiculosus (Basidiomycota: Boletales) reveals a divergence of the mating type B locus.</title>
        <authorList>
            <consortium name="DOE Joint Genome Institute"/>
            <person name="Mujic A.B."/>
            <person name="Kuo A."/>
            <person name="Tritt A."/>
            <person name="Lipzen A."/>
            <person name="Chen C."/>
            <person name="Johnson J."/>
            <person name="Sharma A."/>
            <person name="Barry K."/>
            <person name="Grigoriev I.V."/>
            <person name="Spatafora J.W."/>
        </authorList>
    </citation>
    <scope>NUCLEOTIDE SEQUENCE [LARGE SCALE GENOMIC DNA]</scope>
    <source>
        <strain evidence="1 2">AM-OR11-026</strain>
    </source>
</reference>
<dbReference type="OrthoDB" id="10353380at2759"/>
<sequence>MPERINGTSAVAKSGRDIHGKQYLLGESGARAELVLTNGQEEFSATFEDNADPSNVNFTTIDHVFLIGEKGKERYITANSSADLFRIARGEWDEFPQFLPVPSPPPCQCMQDSEVEKIQ</sequence>
<accession>A0A1B7MRB3</accession>
<evidence type="ECO:0000313" key="2">
    <source>
        <dbReference type="Proteomes" id="UP000092154"/>
    </source>
</evidence>
<gene>
    <name evidence="1" type="ORF">K503DRAFT_392697</name>
</gene>
<dbReference type="EMBL" id="KV448526">
    <property type="protein sequence ID" value="OAX35162.1"/>
    <property type="molecule type" value="Genomic_DNA"/>
</dbReference>